<keyword evidence="4" id="KW-1185">Reference proteome</keyword>
<dbReference type="InterPro" id="IPR038296">
    <property type="entry name" value="ParD_sf"/>
</dbReference>
<dbReference type="GO" id="GO:0006355">
    <property type="term" value="P:regulation of DNA-templated transcription"/>
    <property type="evidence" value="ECO:0007669"/>
    <property type="project" value="InterPro"/>
</dbReference>
<dbReference type="Pfam" id="PF03693">
    <property type="entry name" value="ParD_antitoxin"/>
    <property type="match status" value="1"/>
</dbReference>
<dbReference type="AlphaFoldDB" id="A0A1I4MWX3"/>
<gene>
    <name evidence="3" type="ORF">SAMN05192568_1018104</name>
</gene>
<dbReference type="PANTHER" id="PTHR36582">
    <property type="entry name" value="ANTITOXIN PARD"/>
    <property type="match status" value="1"/>
</dbReference>
<dbReference type="STRING" id="582667.SAMN05192568_1018104"/>
<evidence type="ECO:0000313" key="3">
    <source>
        <dbReference type="EMBL" id="SFM07789.1"/>
    </source>
</evidence>
<organism evidence="3 4">
    <name type="scientific">Methylobacterium pseudosasicola</name>
    <dbReference type="NCBI Taxonomy" id="582667"/>
    <lineage>
        <taxon>Bacteria</taxon>
        <taxon>Pseudomonadati</taxon>
        <taxon>Pseudomonadota</taxon>
        <taxon>Alphaproteobacteria</taxon>
        <taxon>Hyphomicrobiales</taxon>
        <taxon>Methylobacteriaceae</taxon>
        <taxon>Methylobacterium</taxon>
    </lineage>
</organism>
<dbReference type="InterPro" id="IPR022789">
    <property type="entry name" value="ParD"/>
</dbReference>
<keyword evidence="2" id="KW-1277">Toxin-antitoxin system</keyword>
<reference evidence="4" key="1">
    <citation type="submission" date="2016-10" db="EMBL/GenBank/DDBJ databases">
        <authorList>
            <person name="Varghese N."/>
            <person name="Submissions S."/>
        </authorList>
    </citation>
    <scope>NUCLEOTIDE SEQUENCE [LARGE SCALE GENOMIC DNA]</scope>
    <source>
        <strain evidence="4">BL36</strain>
    </source>
</reference>
<proteinExistence type="inferred from homology"/>
<dbReference type="InterPro" id="IPR010985">
    <property type="entry name" value="Ribbon_hlx_hlx"/>
</dbReference>
<dbReference type="RefSeq" id="WP_092042775.1">
    <property type="nucleotide sequence ID" value="NZ_FOTK01000018.1"/>
</dbReference>
<name>A0A1I4MWX3_9HYPH</name>
<comment type="similarity">
    <text evidence="1">Belongs to the ParD antitoxin family.</text>
</comment>
<dbReference type="Gene3D" id="6.10.10.120">
    <property type="entry name" value="Antitoxin ParD1-like"/>
    <property type="match status" value="1"/>
</dbReference>
<dbReference type="EMBL" id="FOTK01000018">
    <property type="protein sequence ID" value="SFM07789.1"/>
    <property type="molecule type" value="Genomic_DNA"/>
</dbReference>
<evidence type="ECO:0000256" key="2">
    <source>
        <dbReference type="ARBA" id="ARBA00022649"/>
    </source>
</evidence>
<protein>
    <submittedName>
        <fullName evidence="3">Antitoxin ParD1/3/4</fullName>
    </submittedName>
</protein>
<dbReference type="CDD" id="cd22231">
    <property type="entry name" value="RHH_NikR_HicB-like"/>
    <property type="match status" value="1"/>
</dbReference>
<dbReference type="Proteomes" id="UP000199048">
    <property type="component" value="Unassembled WGS sequence"/>
</dbReference>
<dbReference type="OrthoDB" id="9811310at2"/>
<dbReference type="SUPFAM" id="SSF47598">
    <property type="entry name" value="Ribbon-helix-helix"/>
    <property type="match status" value="1"/>
</dbReference>
<sequence length="83" mass="9443">MATMNISLPDPMKAWVEEQADTGRYANASDYVRDLIRRDQERLAKIGELQRLIDEGLASGISGRSEEDIRRLGRERLAALRAR</sequence>
<dbReference type="PANTHER" id="PTHR36582:SF2">
    <property type="entry name" value="ANTITOXIN PARD"/>
    <property type="match status" value="1"/>
</dbReference>
<evidence type="ECO:0000256" key="1">
    <source>
        <dbReference type="ARBA" id="ARBA00008580"/>
    </source>
</evidence>
<dbReference type="NCBIfam" id="TIGR02606">
    <property type="entry name" value="antidote_CC2985"/>
    <property type="match status" value="1"/>
</dbReference>
<evidence type="ECO:0000313" key="4">
    <source>
        <dbReference type="Proteomes" id="UP000199048"/>
    </source>
</evidence>
<accession>A0A1I4MWX3</accession>